<dbReference type="Gene3D" id="1.10.287.70">
    <property type="match status" value="1"/>
</dbReference>
<evidence type="ECO:0000256" key="22">
    <source>
        <dbReference type="ARBA" id="ARBA00034105"/>
    </source>
</evidence>
<comment type="subcellular location">
    <subcellularLocation>
        <location evidence="1">Cell membrane</location>
        <topology evidence="1">Multi-pass membrane protein</topology>
    </subcellularLocation>
    <subcellularLocation>
        <location evidence="21">Postsynaptic cell membrane</location>
    </subcellularLocation>
    <subcellularLocation>
        <location evidence="22">Postsynaptic density</location>
    </subcellularLocation>
</comment>
<feature type="signal peptide" evidence="27">
    <location>
        <begin position="1"/>
        <end position="28"/>
    </location>
</feature>
<evidence type="ECO:0000256" key="13">
    <source>
        <dbReference type="ARBA" id="ARBA00023136"/>
    </source>
</evidence>
<dbReference type="InterPro" id="IPR019594">
    <property type="entry name" value="Glu/Gly-bd"/>
</dbReference>
<organism evidence="30 31">
    <name type="scientific">Ridgeia piscesae</name>
    <name type="common">Tubeworm</name>
    <dbReference type="NCBI Taxonomy" id="27915"/>
    <lineage>
        <taxon>Eukaryota</taxon>
        <taxon>Metazoa</taxon>
        <taxon>Spiralia</taxon>
        <taxon>Lophotrochozoa</taxon>
        <taxon>Annelida</taxon>
        <taxon>Polychaeta</taxon>
        <taxon>Sedentaria</taxon>
        <taxon>Canalipalpata</taxon>
        <taxon>Sabellida</taxon>
        <taxon>Siboglinidae</taxon>
        <taxon>Ridgeia</taxon>
    </lineage>
</organism>
<feature type="transmembrane region" description="Helical" evidence="26">
    <location>
        <begin position="559"/>
        <end position="577"/>
    </location>
</feature>
<evidence type="ECO:0000256" key="21">
    <source>
        <dbReference type="ARBA" id="ARBA00034100"/>
    </source>
</evidence>
<dbReference type="SUPFAM" id="SSF53822">
    <property type="entry name" value="Periplasmic binding protein-like I"/>
    <property type="match status" value="1"/>
</dbReference>
<comment type="subunit">
    <text evidence="2">Forms a heteromeric NMDA channel with Nmdar2.</text>
</comment>
<dbReference type="Gene3D" id="3.40.50.2300">
    <property type="match status" value="2"/>
</dbReference>
<evidence type="ECO:0000256" key="5">
    <source>
        <dbReference type="ARBA" id="ARBA00022475"/>
    </source>
</evidence>
<evidence type="ECO:0000256" key="2">
    <source>
        <dbReference type="ARBA" id="ARBA00011106"/>
    </source>
</evidence>
<evidence type="ECO:0000256" key="6">
    <source>
        <dbReference type="ARBA" id="ARBA00022553"/>
    </source>
</evidence>
<keyword evidence="17" id="KW-0628">Postsynaptic cell membrane</keyword>
<feature type="site" description="Crucial to convey clamshell closure to channel opening" evidence="24">
    <location>
        <position position="662"/>
    </location>
</feature>
<evidence type="ECO:0000259" key="29">
    <source>
        <dbReference type="SMART" id="SM00918"/>
    </source>
</evidence>
<feature type="transmembrane region" description="Helical" evidence="26">
    <location>
        <begin position="629"/>
        <end position="655"/>
    </location>
</feature>
<feature type="domain" description="Ionotropic glutamate receptor C-terminal" evidence="28">
    <location>
        <begin position="439"/>
        <end position="794"/>
    </location>
</feature>
<dbReference type="InterPro" id="IPR001508">
    <property type="entry name" value="Iono_Glu_rcpt_met"/>
</dbReference>
<dbReference type="GO" id="GO:0035235">
    <property type="term" value="P:ionotropic glutamate receptor signaling pathway"/>
    <property type="evidence" value="ECO:0007669"/>
    <property type="project" value="UniProtKB-ARBA"/>
</dbReference>
<dbReference type="InterPro" id="IPR015683">
    <property type="entry name" value="Ionotropic_Glu_rcpt"/>
</dbReference>
<dbReference type="InterPro" id="IPR001320">
    <property type="entry name" value="Iontro_rcpt_C"/>
</dbReference>
<dbReference type="FunFam" id="3.40.190.10:FF:000177">
    <property type="entry name" value="Glutamate [NMDA] receptor subunit 1"/>
    <property type="match status" value="1"/>
</dbReference>
<evidence type="ECO:0000256" key="17">
    <source>
        <dbReference type="ARBA" id="ARBA00023257"/>
    </source>
</evidence>
<dbReference type="SMART" id="SM00918">
    <property type="entry name" value="Lig_chan-Glu_bd"/>
    <property type="match status" value="1"/>
</dbReference>
<dbReference type="FunFam" id="3.40.190.10:FF:000010">
    <property type="entry name" value="glutamate receptor ionotropic, NMDA 1 isoform X1"/>
    <property type="match status" value="1"/>
</dbReference>
<evidence type="ECO:0000256" key="18">
    <source>
        <dbReference type="ARBA" id="ARBA00023286"/>
    </source>
</evidence>
<dbReference type="PRINTS" id="PR00177">
    <property type="entry name" value="NMDARECEPTOR"/>
</dbReference>
<evidence type="ECO:0000256" key="20">
    <source>
        <dbReference type="ARBA" id="ARBA00024675"/>
    </source>
</evidence>
<evidence type="ECO:0000256" key="4">
    <source>
        <dbReference type="ARBA" id="ARBA00022448"/>
    </source>
</evidence>
<evidence type="ECO:0000256" key="3">
    <source>
        <dbReference type="ARBA" id="ARBA00015895"/>
    </source>
</evidence>
<dbReference type="InterPro" id="IPR018882">
    <property type="entry name" value="CaM-bd_C0_NMDA_rcpt_NR1"/>
</dbReference>
<evidence type="ECO:0000256" key="25">
    <source>
        <dbReference type="PIRSR" id="PIRSR601508-3"/>
    </source>
</evidence>
<keyword evidence="9" id="KW-0460">Magnesium</keyword>
<dbReference type="GO" id="GO:0045211">
    <property type="term" value="C:postsynaptic membrane"/>
    <property type="evidence" value="ECO:0007669"/>
    <property type="project" value="UniProtKB-SubCell"/>
</dbReference>
<evidence type="ECO:0000256" key="14">
    <source>
        <dbReference type="ARBA" id="ARBA00023157"/>
    </source>
</evidence>
<name>A0AAD9NF27_RIDPI</name>
<feature type="domain" description="Ionotropic glutamate receptor L-glutamate and glycine-binding" evidence="29">
    <location>
        <begin position="440"/>
        <end position="504"/>
    </location>
</feature>
<keyword evidence="31" id="KW-1185">Reference proteome</keyword>
<evidence type="ECO:0000256" key="27">
    <source>
        <dbReference type="SAM" id="SignalP"/>
    </source>
</evidence>
<evidence type="ECO:0000256" key="11">
    <source>
        <dbReference type="ARBA" id="ARBA00023018"/>
    </source>
</evidence>
<dbReference type="SUPFAM" id="SSF81324">
    <property type="entry name" value="Voltage-gated potassium channels"/>
    <property type="match status" value="1"/>
</dbReference>
<dbReference type="SMART" id="SM00079">
    <property type="entry name" value="PBPe"/>
    <property type="match status" value="1"/>
</dbReference>
<feature type="binding site" evidence="23">
    <location>
        <position position="731"/>
    </location>
    <ligand>
        <name>L-glutamate</name>
        <dbReference type="ChEBI" id="CHEBI:29985"/>
    </ligand>
</feature>
<evidence type="ECO:0000256" key="24">
    <source>
        <dbReference type="PIRSR" id="PIRSR601508-2"/>
    </source>
</evidence>
<keyword evidence="11" id="KW-0770">Synapse</keyword>
<evidence type="ECO:0000256" key="10">
    <source>
        <dbReference type="ARBA" id="ARBA00022989"/>
    </source>
</evidence>
<reference evidence="30" key="1">
    <citation type="journal article" date="2023" name="Mol. Biol. Evol.">
        <title>Third-Generation Sequencing Reveals the Adaptive Role of the Epigenome in Three Deep-Sea Polychaetes.</title>
        <authorList>
            <person name="Perez M."/>
            <person name="Aroh O."/>
            <person name="Sun Y."/>
            <person name="Lan Y."/>
            <person name="Juniper S.K."/>
            <person name="Young C.R."/>
            <person name="Angers B."/>
            <person name="Qian P.Y."/>
        </authorList>
    </citation>
    <scope>NUCLEOTIDE SEQUENCE</scope>
    <source>
        <strain evidence="30">R07B-5</strain>
    </source>
</reference>
<sequence length="918" mass="101576">MRLKAAGHAAVAVSMLVILPLLLGTTDASLPKEVTIGALLTSHENGAVFVEAVNQLNGYDNSAGLPSPVHFNATYTLMDTNPLRAARAVCDEVISNQVYVVLAGSKSYSDLSAMAVSFTCGFYRIPTIGISVRDSVFSDKNLHKSFMRMVPPYSDQAKVWVELLKYFQFKKVIFLGGSDQEGRAILSRIQNLAEDADIEIEKIIAYSSNNPDLWEQIDLSELRSRVILMYASVDDAEKIYDKAAAMNMFEPGNVWLVTEQALAAPNTPEGVVGLRLLNGDNTVARIEDSVHVIGSAFRALQKDQQNITEAPHSCAHGPGWNSGTLLLNYLKAQKLQGKTGEMAFNEDGDNEKPIYEVVNTRQDSVKVIGHYGGRQGEKLSVHTSDIIWPGHMLVKPKGIQISTHLQVVTIESIPFIYTDPALDSDGSCAEVDNRIPCVRPNSTGGQEKKYCCYGYVIDLLLKLSQKVNFTYDLHLVEDGNYGTFEMRNGSSKKTWNGMIGELLDNRADLIVAPLTIDPERAKYVDFSKPFKYQGLTILVKKTMKDSSLASFLQPFQNTLWILVGLSVHVVALVLYLLDHFSPFGRFKLAKSNDTEEDALNLSSAMWFAWGVLLNSGIGEGTPRSFSARVLGMVWAGFAMIIVASYTANLAAFLVLDRREASISGIDDARLRNPQQNFNYATVKNSAVLMYFKRQVELSTMYRTMLDKNYDTAEQAIRDVKEGRKLQAFIWDSSRLEYEAAKDCDMSTAGELFGRSGYGIGLEKDSPWTEEISLAILQFHESGFMEKLDGRWILVKDAKCPEKNTSPATLGLTNMAGVFMMVAGGIIAGVLLIFVEIAYKRHRGLKEKELELAKTAADRWRGNIEKRRTLRRTLLLQLQSEQGKSTGGSTDDNAPVAWNVSTSLQAQPTVTVRPTDNAV</sequence>
<keyword evidence="18" id="KW-1071">Ligand-gated ion channel</keyword>
<keyword evidence="14 25" id="KW-1015">Disulfide bond</keyword>
<dbReference type="InterPro" id="IPR049872">
    <property type="entry name" value="NMDA1-like_ligand-bd"/>
</dbReference>
<evidence type="ECO:0000256" key="15">
    <source>
        <dbReference type="ARBA" id="ARBA00023170"/>
    </source>
</evidence>
<evidence type="ECO:0000313" key="30">
    <source>
        <dbReference type="EMBL" id="KAK2166208.1"/>
    </source>
</evidence>
<dbReference type="Pfam" id="PF01094">
    <property type="entry name" value="ANF_receptor"/>
    <property type="match status" value="1"/>
</dbReference>
<gene>
    <name evidence="30" type="ORF">NP493_1332g00008</name>
</gene>
<protein>
    <recommendedName>
        <fullName evidence="3">Glutamate [NMDA] receptor subunit 1</fullName>
    </recommendedName>
</protein>
<evidence type="ECO:0000256" key="26">
    <source>
        <dbReference type="SAM" id="Phobius"/>
    </source>
</evidence>
<proteinExistence type="predicted"/>
<evidence type="ECO:0000256" key="8">
    <source>
        <dbReference type="ARBA" id="ARBA00022837"/>
    </source>
</evidence>
<feature type="transmembrane region" description="Helical" evidence="26">
    <location>
        <begin position="817"/>
        <end position="838"/>
    </location>
</feature>
<evidence type="ECO:0000256" key="7">
    <source>
        <dbReference type="ARBA" id="ARBA00022692"/>
    </source>
</evidence>
<feature type="chain" id="PRO_5041967968" description="Glutamate [NMDA] receptor subunit 1" evidence="27">
    <location>
        <begin position="29"/>
        <end position="918"/>
    </location>
</feature>
<dbReference type="EMBL" id="JAODUO010001330">
    <property type="protein sequence ID" value="KAK2166208.1"/>
    <property type="molecule type" value="Genomic_DNA"/>
</dbReference>
<keyword evidence="7 26" id="KW-0812">Transmembrane</keyword>
<keyword evidence="13 26" id="KW-0472">Membrane</keyword>
<feature type="disulfide bond" evidence="25">
    <location>
        <begin position="743"/>
        <end position="799"/>
    </location>
</feature>
<keyword evidence="5" id="KW-1003">Cell membrane</keyword>
<dbReference type="Proteomes" id="UP001209878">
    <property type="component" value="Unassembled WGS sequence"/>
</dbReference>
<evidence type="ECO:0000256" key="16">
    <source>
        <dbReference type="ARBA" id="ARBA00023180"/>
    </source>
</evidence>
<keyword evidence="19" id="KW-0407">Ion channel</keyword>
<keyword evidence="10 26" id="KW-1133">Transmembrane helix</keyword>
<dbReference type="InterPro" id="IPR028082">
    <property type="entry name" value="Peripla_BP_I"/>
</dbReference>
<evidence type="ECO:0000313" key="31">
    <source>
        <dbReference type="Proteomes" id="UP001209878"/>
    </source>
</evidence>
<dbReference type="GO" id="GO:0038023">
    <property type="term" value="F:signaling receptor activity"/>
    <property type="evidence" value="ECO:0007669"/>
    <property type="project" value="InterPro"/>
</dbReference>
<keyword evidence="27" id="KW-0732">Signal</keyword>
<feature type="site" description="Interaction with the cone snail toxin Con-ikot-ikot" evidence="24">
    <location>
        <position position="692"/>
    </location>
</feature>
<dbReference type="SUPFAM" id="SSF53850">
    <property type="entry name" value="Periplasmic binding protein-like II"/>
    <property type="match status" value="1"/>
</dbReference>
<dbReference type="Pfam" id="PF10613">
    <property type="entry name" value="Lig_chan-Glu_bd"/>
    <property type="match status" value="1"/>
</dbReference>
<keyword evidence="16" id="KW-0325">Glycoprotein</keyword>
<dbReference type="PANTHER" id="PTHR18966">
    <property type="entry name" value="IONOTROPIC GLUTAMATE RECEPTOR"/>
    <property type="match status" value="1"/>
</dbReference>
<feature type="binding site" evidence="23">
    <location>
        <position position="520"/>
    </location>
    <ligand>
        <name>L-glutamate</name>
        <dbReference type="ChEBI" id="CHEBI:29985"/>
    </ligand>
</feature>
<keyword evidence="12" id="KW-0406">Ion transport</keyword>
<dbReference type="Pfam" id="PF00060">
    <property type="entry name" value="Lig_chan"/>
    <property type="match status" value="1"/>
</dbReference>
<comment type="function">
    <text evidence="20">NMDA receptor subtype of glutamate-gated ion channels with high calcium permeability and voltage-dependent sensitivity to magnesium. Mediated by glycine. This protein plays a key role in synaptic plasticity, synaptogenesis, excitotoxicity, memory acquisition and learning. It mediates neuronal functions in glutamate neurotransmission. Is involved in the cell surface targeting of NMDA receptors. Plays a role in associative learning and in long-term memory consolidation.</text>
</comment>
<comment type="caution">
    <text evidence="30">The sequence shown here is derived from an EMBL/GenBank/DDBJ whole genome shotgun (WGS) entry which is preliminary data.</text>
</comment>
<dbReference type="GO" id="GO:0015276">
    <property type="term" value="F:ligand-gated monoatomic ion channel activity"/>
    <property type="evidence" value="ECO:0007669"/>
    <property type="project" value="InterPro"/>
</dbReference>
<feature type="binding site" evidence="23">
    <location>
        <position position="515"/>
    </location>
    <ligand>
        <name>L-glutamate</name>
        <dbReference type="ChEBI" id="CHEBI:29985"/>
    </ligand>
</feature>
<evidence type="ECO:0000256" key="1">
    <source>
        <dbReference type="ARBA" id="ARBA00004651"/>
    </source>
</evidence>
<dbReference type="GO" id="GO:0014069">
    <property type="term" value="C:postsynaptic density"/>
    <property type="evidence" value="ECO:0007669"/>
    <property type="project" value="UniProtKB-SubCell"/>
</dbReference>
<feature type="binding site" evidence="23">
    <location>
        <position position="513"/>
    </location>
    <ligand>
        <name>L-glutamate</name>
        <dbReference type="ChEBI" id="CHEBI:29985"/>
    </ligand>
</feature>
<dbReference type="Gene3D" id="3.40.190.10">
    <property type="entry name" value="Periplasmic binding protein-like II"/>
    <property type="match status" value="2"/>
</dbReference>
<evidence type="ECO:0000256" key="9">
    <source>
        <dbReference type="ARBA" id="ARBA00022842"/>
    </source>
</evidence>
<dbReference type="Pfam" id="PF10562">
    <property type="entry name" value="CaM_bdg_C0"/>
    <property type="match status" value="1"/>
</dbReference>
<dbReference type="GO" id="GO:0017146">
    <property type="term" value="C:NMDA selective glutamate receptor complex"/>
    <property type="evidence" value="ECO:0007669"/>
    <property type="project" value="UniProtKB-ARBA"/>
</dbReference>
<dbReference type="InterPro" id="IPR001828">
    <property type="entry name" value="ANF_lig-bd_rcpt"/>
</dbReference>
<dbReference type="AlphaFoldDB" id="A0AAD9NF27"/>
<keyword evidence="8" id="KW-0106">Calcium</keyword>
<keyword evidence="15" id="KW-0675">Receptor</keyword>
<evidence type="ECO:0000256" key="19">
    <source>
        <dbReference type="ARBA" id="ARBA00023303"/>
    </source>
</evidence>
<evidence type="ECO:0000256" key="23">
    <source>
        <dbReference type="PIRSR" id="PIRSR601508-1"/>
    </source>
</evidence>
<evidence type="ECO:0000259" key="28">
    <source>
        <dbReference type="SMART" id="SM00079"/>
    </source>
</evidence>
<accession>A0AAD9NF27</accession>
<keyword evidence="6" id="KW-0597">Phosphoprotein</keyword>
<evidence type="ECO:0000256" key="12">
    <source>
        <dbReference type="ARBA" id="ARBA00023065"/>
    </source>
</evidence>
<keyword evidence="4" id="KW-0813">Transport</keyword>
<dbReference type="CDD" id="cd13719">
    <property type="entry name" value="PBP2_iGluR_NMDA_Nr1"/>
    <property type="match status" value="1"/>
</dbReference>